<dbReference type="SUPFAM" id="SSF52540">
    <property type="entry name" value="P-loop containing nucleoside triphosphate hydrolases"/>
    <property type="match status" value="1"/>
</dbReference>
<organism evidence="10">
    <name type="scientific">marine sediment metagenome</name>
    <dbReference type="NCBI Taxonomy" id="412755"/>
    <lineage>
        <taxon>unclassified sequences</taxon>
        <taxon>metagenomes</taxon>
        <taxon>ecological metagenomes</taxon>
    </lineage>
</organism>
<dbReference type="GO" id="GO:0006310">
    <property type="term" value="P:DNA recombination"/>
    <property type="evidence" value="ECO:0007669"/>
    <property type="project" value="UniProtKB-KW"/>
</dbReference>
<proteinExistence type="predicted"/>
<dbReference type="InterPro" id="IPR008823">
    <property type="entry name" value="RuvB_wg_C"/>
</dbReference>
<reference evidence="10" key="1">
    <citation type="journal article" date="2015" name="Nature">
        <title>Complex archaea that bridge the gap between prokaryotes and eukaryotes.</title>
        <authorList>
            <person name="Spang A."/>
            <person name="Saw J.H."/>
            <person name="Jorgensen S.L."/>
            <person name="Zaremba-Niedzwiedzka K."/>
            <person name="Martijn J."/>
            <person name="Lind A.E."/>
            <person name="van Eijk R."/>
            <person name="Schleper C."/>
            <person name="Guy L."/>
            <person name="Ettema T.J."/>
        </authorList>
    </citation>
    <scope>NUCLEOTIDE SEQUENCE</scope>
</reference>
<dbReference type="SUPFAM" id="SSF46785">
    <property type="entry name" value="Winged helix' DNA-binding domain"/>
    <property type="match status" value="1"/>
</dbReference>
<dbReference type="Pfam" id="PF05491">
    <property type="entry name" value="WHD_RuvB"/>
    <property type="match status" value="1"/>
</dbReference>
<keyword evidence="2" id="KW-0547">Nucleotide-binding</keyword>
<dbReference type="SMART" id="SM00382">
    <property type="entry name" value="AAA"/>
    <property type="match status" value="1"/>
</dbReference>
<keyword evidence="5" id="KW-0067">ATP-binding</keyword>
<dbReference type="InterPro" id="IPR008824">
    <property type="entry name" value="RuvB-like_N"/>
</dbReference>
<dbReference type="GO" id="GO:0003677">
    <property type="term" value="F:DNA binding"/>
    <property type="evidence" value="ECO:0007669"/>
    <property type="project" value="UniProtKB-KW"/>
</dbReference>
<dbReference type="EMBL" id="LAZR01015769">
    <property type="protein sequence ID" value="KKM07451.1"/>
    <property type="molecule type" value="Genomic_DNA"/>
</dbReference>
<sequence length="346" mass="38539">MITLDTFIGNNEMIQLLKIETLAAKVRNKELPHILLKGPAGCGKTTLGEAIAREFGNKPLTLTPNTAKNSDLLRKFFLNMPDDGYDEEGNIIGTHDPINPQIVFIDEVHQLSLLGQELLGMAMHDWRLPVTVEGRDEFEWVPRFTLIGATTLPGKLSKPFRDRFKVQALFETYDQDESLKIIGLHARNEGLQLGEGVPDAIATRSRGVGRLLVRFLDRLASAAVVASQVRPEAKNVITLPLANKVFTDFLKVDDRGLTKTDIKILKQLHKIQDPVGVDTLAAITNEDKSTLENEVEPYLVQEGLMARTKRGRVLTDEGRRYLHTSGYIKEAPSMGRMGRVIGAPER</sequence>
<evidence type="ECO:0000256" key="8">
    <source>
        <dbReference type="ARBA" id="ARBA00023204"/>
    </source>
</evidence>
<evidence type="ECO:0000256" key="6">
    <source>
        <dbReference type="ARBA" id="ARBA00023125"/>
    </source>
</evidence>
<keyword evidence="4" id="KW-0378">Hydrolase</keyword>
<evidence type="ECO:0000256" key="2">
    <source>
        <dbReference type="ARBA" id="ARBA00022741"/>
    </source>
</evidence>
<dbReference type="GO" id="GO:0006281">
    <property type="term" value="P:DNA repair"/>
    <property type="evidence" value="ECO:0007669"/>
    <property type="project" value="UniProtKB-KW"/>
</dbReference>
<keyword evidence="6" id="KW-0238">DNA-binding</keyword>
<evidence type="ECO:0000256" key="3">
    <source>
        <dbReference type="ARBA" id="ARBA00022763"/>
    </source>
</evidence>
<dbReference type="Gene3D" id="1.10.10.10">
    <property type="entry name" value="Winged helix-like DNA-binding domain superfamily/Winged helix DNA-binding domain"/>
    <property type="match status" value="1"/>
</dbReference>
<keyword evidence="7" id="KW-0233">DNA recombination</keyword>
<dbReference type="InterPro" id="IPR036388">
    <property type="entry name" value="WH-like_DNA-bd_sf"/>
</dbReference>
<dbReference type="InterPro" id="IPR004605">
    <property type="entry name" value="DNA_helicase_Holl-junc_RuvB"/>
</dbReference>
<dbReference type="Pfam" id="PF05496">
    <property type="entry name" value="RuvB_N"/>
    <property type="match status" value="2"/>
</dbReference>
<keyword evidence="8" id="KW-0234">DNA repair</keyword>
<evidence type="ECO:0000256" key="7">
    <source>
        <dbReference type="ARBA" id="ARBA00023172"/>
    </source>
</evidence>
<dbReference type="CDD" id="cd00009">
    <property type="entry name" value="AAA"/>
    <property type="match status" value="1"/>
</dbReference>
<dbReference type="GO" id="GO:0016787">
    <property type="term" value="F:hydrolase activity"/>
    <property type="evidence" value="ECO:0007669"/>
    <property type="project" value="UniProtKB-KW"/>
</dbReference>
<dbReference type="InterPro" id="IPR027417">
    <property type="entry name" value="P-loop_NTPase"/>
</dbReference>
<evidence type="ECO:0000259" key="9">
    <source>
        <dbReference type="SMART" id="SM00382"/>
    </source>
</evidence>
<comment type="caution">
    <text evidence="10">The sequence shown here is derived from an EMBL/GenBank/DDBJ whole genome shotgun (WGS) entry which is preliminary data.</text>
</comment>
<dbReference type="AlphaFoldDB" id="A0A0F9JP71"/>
<accession>A0A0F9JP71</accession>
<name>A0A0F9JP71_9ZZZZ</name>
<keyword evidence="3" id="KW-0227">DNA damage</keyword>
<keyword evidence="1" id="KW-0963">Cytoplasm</keyword>
<dbReference type="InterPro" id="IPR036390">
    <property type="entry name" value="WH_DNA-bd_sf"/>
</dbReference>
<dbReference type="PANTHER" id="PTHR42848:SF1">
    <property type="entry name" value="HOLLIDAY JUNCTION BRANCH MIGRATION COMPLEX SUBUNIT RUVB"/>
    <property type="match status" value="1"/>
</dbReference>
<evidence type="ECO:0000256" key="4">
    <source>
        <dbReference type="ARBA" id="ARBA00022801"/>
    </source>
</evidence>
<dbReference type="Gene3D" id="3.40.50.300">
    <property type="entry name" value="P-loop containing nucleotide triphosphate hydrolases"/>
    <property type="match status" value="1"/>
</dbReference>
<dbReference type="PANTHER" id="PTHR42848">
    <property type="match status" value="1"/>
</dbReference>
<evidence type="ECO:0000313" key="10">
    <source>
        <dbReference type="EMBL" id="KKM07451.1"/>
    </source>
</evidence>
<dbReference type="InterPro" id="IPR003593">
    <property type="entry name" value="AAA+_ATPase"/>
</dbReference>
<evidence type="ECO:0000256" key="5">
    <source>
        <dbReference type="ARBA" id="ARBA00022840"/>
    </source>
</evidence>
<evidence type="ECO:0000256" key="1">
    <source>
        <dbReference type="ARBA" id="ARBA00022490"/>
    </source>
</evidence>
<protein>
    <recommendedName>
        <fullName evidence="9">AAA+ ATPase domain-containing protein</fullName>
    </recommendedName>
</protein>
<feature type="domain" description="AAA+ ATPase" evidence="9">
    <location>
        <begin position="30"/>
        <end position="174"/>
    </location>
</feature>
<dbReference type="Gene3D" id="1.10.8.60">
    <property type="match status" value="1"/>
</dbReference>
<dbReference type="GO" id="GO:0005524">
    <property type="term" value="F:ATP binding"/>
    <property type="evidence" value="ECO:0007669"/>
    <property type="project" value="UniProtKB-KW"/>
</dbReference>
<dbReference type="GO" id="GO:0009378">
    <property type="term" value="F:four-way junction helicase activity"/>
    <property type="evidence" value="ECO:0007669"/>
    <property type="project" value="InterPro"/>
</dbReference>
<gene>
    <name evidence="10" type="ORF">LCGC14_1733780</name>
</gene>